<evidence type="ECO:0000313" key="2">
    <source>
        <dbReference type="Proteomes" id="UP000001623"/>
    </source>
</evidence>
<accession>F7Y5R8</accession>
<dbReference type="AlphaFoldDB" id="F7Y5R8"/>
<dbReference type="EMBL" id="CP002279">
    <property type="protein sequence ID" value="AEH87393.1"/>
    <property type="molecule type" value="Genomic_DNA"/>
</dbReference>
<reference evidence="1 2" key="1">
    <citation type="submission" date="2010-10" db="EMBL/GenBank/DDBJ databases">
        <title>Complete sequence of Mesorhizobium opportunistum WSM2075.</title>
        <authorList>
            <consortium name="US DOE Joint Genome Institute"/>
            <person name="Lucas S."/>
            <person name="Copeland A."/>
            <person name="Lapidus A."/>
            <person name="Cheng J.-F."/>
            <person name="Bruce D."/>
            <person name="Goodwin L."/>
            <person name="Pitluck S."/>
            <person name="Chertkov O."/>
            <person name="Misra M."/>
            <person name="Detter J.C."/>
            <person name="Han C."/>
            <person name="Tapia R."/>
            <person name="Land M."/>
            <person name="Hauser L."/>
            <person name="Kyrpides N."/>
            <person name="Ovchinnikova G."/>
            <person name="Mavrommatis K.M."/>
            <person name="Tiwari R.P."/>
            <person name="Howieson J.G."/>
            <person name="O'Hara G.W."/>
            <person name="Nandasena K.G."/>
            <person name="Woyke T."/>
        </authorList>
    </citation>
    <scope>NUCLEOTIDE SEQUENCE [LARGE SCALE GENOMIC DNA]</scope>
    <source>
        <strain evidence="2">LMG 24607 / HAMBI 3007 / WSM2075</strain>
    </source>
</reference>
<dbReference type="HOGENOM" id="CLU_2465443_0_0_5"/>
<dbReference type="STRING" id="536019.Mesop_2937"/>
<organism evidence="1 2">
    <name type="scientific">Mesorhizobium opportunistum (strain LMG 24607 / HAMBI 3007 / WSM2075)</name>
    <dbReference type="NCBI Taxonomy" id="536019"/>
    <lineage>
        <taxon>Bacteria</taxon>
        <taxon>Pseudomonadati</taxon>
        <taxon>Pseudomonadota</taxon>
        <taxon>Alphaproteobacteria</taxon>
        <taxon>Hyphomicrobiales</taxon>
        <taxon>Phyllobacteriaceae</taxon>
        <taxon>Mesorhizobium</taxon>
    </lineage>
</organism>
<dbReference type="KEGG" id="mop:Mesop_2937"/>
<evidence type="ECO:0000313" key="1">
    <source>
        <dbReference type="EMBL" id="AEH87393.1"/>
    </source>
</evidence>
<proteinExistence type="predicted"/>
<name>F7Y5R8_MESOW</name>
<protein>
    <submittedName>
        <fullName evidence="1">Uncharacterized protein</fullName>
    </submittedName>
</protein>
<sequence>MLSQIRNIFLPRQDRSGLSFFFCSEWERYRLRDLGSPGEPLRIETVNAHAAVYLPIPLHARFGLSFCLHRCFIVILEIVYEPLVRPSR</sequence>
<gene>
    <name evidence="1" type="ordered locus">Mesop_2937</name>
</gene>
<dbReference type="Proteomes" id="UP000001623">
    <property type="component" value="Chromosome"/>
</dbReference>